<dbReference type="InterPro" id="IPR049245">
    <property type="entry name" value="DUF6880"/>
</dbReference>
<dbReference type="Pfam" id="PF21810">
    <property type="entry name" value="DUF6880"/>
    <property type="match status" value="1"/>
</dbReference>
<feature type="region of interest" description="Disordered" evidence="1">
    <location>
        <begin position="154"/>
        <end position="177"/>
    </location>
</feature>
<comment type="caution">
    <text evidence="2">The sequence shown here is derived from an EMBL/GenBank/DDBJ whole genome shotgun (WGS) entry which is preliminary data.</text>
</comment>
<dbReference type="EMBL" id="MLJW01006741">
    <property type="protein sequence ID" value="OIQ66238.1"/>
    <property type="molecule type" value="Genomic_DNA"/>
</dbReference>
<dbReference type="AlphaFoldDB" id="A0A1J5P4Y1"/>
<organism evidence="2">
    <name type="scientific">mine drainage metagenome</name>
    <dbReference type="NCBI Taxonomy" id="410659"/>
    <lineage>
        <taxon>unclassified sequences</taxon>
        <taxon>metagenomes</taxon>
        <taxon>ecological metagenomes</taxon>
    </lineage>
</organism>
<evidence type="ECO:0000313" key="2">
    <source>
        <dbReference type="EMBL" id="OIQ66238.1"/>
    </source>
</evidence>
<sequence>MREYLKVLPDFEDIEAEERASACALAHHDGLAALMFFLDWPRHDLAARLIVTRHDQWDGQNWHILPQVAERLQYEYPLAATILYRALLDDILARARSKAYPHGVKYLKQLDLLAPDTDADPSRPDDLDRHAVYRAALKQAHARKAGFWGLIGEDAKGSGRGNGERAVGRRPEWKLVE</sequence>
<name>A0A1J5P4Y1_9ZZZZ</name>
<proteinExistence type="predicted"/>
<protein>
    <submittedName>
        <fullName evidence="2">Uncharacterized protein</fullName>
    </submittedName>
</protein>
<reference evidence="2" key="1">
    <citation type="submission" date="2016-10" db="EMBL/GenBank/DDBJ databases">
        <title>Sequence of Gallionella enrichment culture.</title>
        <authorList>
            <person name="Poehlein A."/>
            <person name="Muehling M."/>
            <person name="Daniel R."/>
        </authorList>
    </citation>
    <scope>NUCLEOTIDE SEQUENCE</scope>
</reference>
<accession>A0A1J5P4Y1</accession>
<gene>
    <name evidence="2" type="ORF">GALL_521940</name>
</gene>
<evidence type="ECO:0000256" key="1">
    <source>
        <dbReference type="SAM" id="MobiDB-lite"/>
    </source>
</evidence>